<protein>
    <submittedName>
        <fullName evidence="7">ABC-2 type transport system ATP-binding protein</fullName>
    </submittedName>
</protein>
<dbReference type="Gene3D" id="3.40.50.300">
    <property type="entry name" value="P-loop containing nucleotide triphosphate hydrolases"/>
    <property type="match status" value="1"/>
</dbReference>
<accession>A0A3D9ZPH4</accession>
<evidence type="ECO:0000259" key="6">
    <source>
        <dbReference type="PROSITE" id="PS50893"/>
    </source>
</evidence>
<reference evidence="7 8" key="1">
    <citation type="submission" date="2018-08" db="EMBL/GenBank/DDBJ databases">
        <title>Sequencing the genomes of 1000 actinobacteria strains.</title>
        <authorList>
            <person name="Klenk H.-P."/>
        </authorList>
    </citation>
    <scope>NUCLEOTIDE SEQUENCE [LARGE SCALE GENOMIC DNA]</scope>
    <source>
        <strain evidence="7 8">DSM 44099</strain>
    </source>
</reference>
<dbReference type="GO" id="GO:0005886">
    <property type="term" value="C:plasma membrane"/>
    <property type="evidence" value="ECO:0007669"/>
    <property type="project" value="UniProtKB-SubCell"/>
</dbReference>
<keyword evidence="3" id="KW-0547">Nucleotide-binding</keyword>
<evidence type="ECO:0000256" key="3">
    <source>
        <dbReference type="ARBA" id="ARBA00022741"/>
    </source>
</evidence>
<comment type="caution">
    <text evidence="7">The sequence shown here is derived from an EMBL/GenBank/DDBJ whole genome shotgun (WGS) entry which is preliminary data.</text>
</comment>
<dbReference type="RefSeq" id="WP_116069798.1">
    <property type="nucleotide sequence ID" value="NZ_BONB01000120.1"/>
</dbReference>
<dbReference type="InterPro" id="IPR017871">
    <property type="entry name" value="ABC_transporter-like_CS"/>
</dbReference>
<keyword evidence="5" id="KW-0046">Antibiotic resistance</keyword>
<dbReference type="InterPro" id="IPR003593">
    <property type="entry name" value="AAA+_ATPase"/>
</dbReference>
<dbReference type="AlphaFoldDB" id="A0A3D9ZPH4"/>
<dbReference type="Pfam" id="PF00005">
    <property type="entry name" value="ABC_tran"/>
    <property type="match status" value="1"/>
</dbReference>
<dbReference type="Proteomes" id="UP000256913">
    <property type="component" value="Unassembled WGS sequence"/>
</dbReference>
<dbReference type="InterPro" id="IPR003439">
    <property type="entry name" value="ABC_transporter-like_ATP-bd"/>
</dbReference>
<dbReference type="InterPro" id="IPR027417">
    <property type="entry name" value="P-loop_NTPase"/>
</dbReference>
<dbReference type="PROSITE" id="PS00211">
    <property type="entry name" value="ABC_TRANSPORTER_1"/>
    <property type="match status" value="1"/>
</dbReference>
<evidence type="ECO:0000256" key="5">
    <source>
        <dbReference type="ARBA" id="ARBA00023251"/>
    </source>
</evidence>
<dbReference type="PROSITE" id="PS50893">
    <property type="entry name" value="ABC_TRANSPORTER_2"/>
    <property type="match status" value="1"/>
</dbReference>
<evidence type="ECO:0000256" key="4">
    <source>
        <dbReference type="ARBA" id="ARBA00022840"/>
    </source>
</evidence>
<dbReference type="GO" id="GO:0046677">
    <property type="term" value="P:response to antibiotic"/>
    <property type="evidence" value="ECO:0007669"/>
    <property type="project" value="UniProtKB-KW"/>
</dbReference>
<dbReference type="PANTHER" id="PTHR42711:SF17">
    <property type="entry name" value="ABC TRANSPORTER ATP-BINDING PROTEIN"/>
    <property type="match status" value="1"/>
</dbReference>
<feature type="domain" description="ABC transporter" evidence="6">
    <location>
        <begin position="4"/>
        <end position="227"/>
    </location>
</feature>
<keyword evidence="2" id="KW-0813">Transport</keyword>
<dbReference type="CDD" id="cd03230">
    <property type="entry name" value="ABC_DR_subfamily_A"/>
    <property type="match status" value="1"/>
</dbReference>
<keyword evidence="4 7" id="KW-0067">ATP-binding</keyword>
<evidence type="ECO:0000256" key="2">
    <source>
        <dbReference type="ARBA" id="ARBA00022448"/>
    </source>
</evidence>
<gene>
    <name evidence="7" type="ORF">DFJ67_4542</name>
</gene>
<sequence>MILAEAIEVTRSYGDVVALDRVSLQVTRGELVGLLGPNGAGKSTLANLLTGVRRPDSGKVTLCGGDPRSPSIRQALGVTPQETGLPATLRVGEVVDFVGAHYPSPVPRGELLDQFGLADLARRQTGGLSGGQKRRLAIALAFVGRPRIVVLDEPTTGLDVQSRRALWDAIKAYHAGGGTVLLSSHYLEEIEALADRVVVLGHGRVLADDTVAAVRGLVGVRRVSFAHDGEPPSLPGVVAVEVRDGRTHLLTPDSDQLVRALVASSVDFRELEVAATSLEEAFLAITAATPLATAA</sequence>
<proteinExistence type="predicted"/>
<name>A0A3D9ZPH4_9ACTN</name>
<keyword evidence="8" id="KW-1185">Reference proteome</keyword>
<dbReference type="SUPFAM" id="SSF52540">
    <property type="entry name" value="P-loop containing nucleoside triphosphate hydrolases"/>
    <property type="match status" value="1"/>
</dbReference>
<evidence type="ECO:0000256" key="1">
    <source>
        <dbReference type="ARBA" id="ARBA00004202"/>
    </source>
</evidence>
<evidence type="ECO:0000313" key="8">
    <source>
        <dbReference type="Proteomes" id="UP000256913"/>
    </source>
</evidence>
<dbReference type="GO" id="GO:0016887">
    <property type="term" value="F:ATP hydrolysis activity"/>
    <property type="evidence" value="ECO:0007669"/>
    <property type="project" value="InterPro"/>
</dbReference>
<dbReference type="OrthoDB" id="9804819at2"/>
<dbReference type="GO" id="GO:0005524">
    <property type="term" value="F:ATP binding"/>
    <property type="evidence" value="ECO:0007669"/>
    <property type="project" value="UniProtKB-KW"/>
</dbReference>
<comment type="subcellular location">
    <subcellularLocation>
        <location evidence="1">Cell membrane</location>
        <topology evidence="1">Peripheral membrane protein</topology>
    </subcellularLocation>
</comment>
<dbReference type="PANTHER" id="PTHR42711">
    <property type="entry name" value="ABC TRANSPORTER ATP-BINDING PROTEIN"/>
    <property type="match status" value="1"/>
</dbReference>
<organism evidence="7 8">
    <name type="scientific">Asanoa ferruginea</name>
    <dbReference type="NCBI Taxonomy" id="53367"/>
    <lineage>
        <taxon>Bacteria</taxon>
        <taxon>Bacillati</taxon>
        <taxon>Actinomycetota</taxon>
        <taxon>Actinomycetes</taxon>
        <taxon>Micromonosporales</taxon>
        <taxon>Micromonosporaceae</taxon>
        <taxon>Asanoa</taxon>
    </lineage>
</organism>
<evidence type="ECO:0000313" key="7">
    <source>
        <dbReference type="EMBL" id="REF98524.1"/>
    </source>
</evidence>
<dbReference type="SMART" id="SM00382">
    <property type="entry name" value="AAA"/>
    <property type="match status" value="1"/>
</dbReference>
<dbReference type="InterPro" id="IPR050763">
    <property type="entry name" value="ABC_transporter_ATP-binding"/>
</dbReference>
<dbReference type="EMBL" id="QUMQ01000001">
    <property type="protein sequence ID" value="REF98524.1"/>
    <property type="molecule type" value="Genomic_DNA"/>
</dbReference>